<name>A0A250XBF6_9CHLO</name>
<dbReference type="SMART" id="SM00185">
    <property type="entry name" value="ARM"/>
    <property type="match status" value="3"/>
</dbReference>
<dbReference type="Pfam" id="PF00514">
    <property type="entry name" value="Arm"/>
    <property type="match status" value="2"/>
</dbReference>
<feature type="region of interest" description="Disordered" evidence="5">
    <location>
        <begin position="287"/>
        <end position="314"/>
    </location>
</feature>
<feature type="compositionally biased region" description="Low complexity" evidence="5">
    <location>
        <begin position="288"/>
        <end position="300"/>
    </location>
</feature>
<organism evidence="6 7">
    <name type="scientific">Chlamydomonas eustigma</name>
    <dbReference type="NCBI Taxonomy" id="1157962"/>
    <lineage>
        <taxon>Eukaryota</taxon>
        <taxon>Viridiplantae</taxon>
        <taxon>Chlorophyta</taxon>
        <taxon>core chlorophytes</taxon>
        <taxon>Chlorophyceae</taxon>
        <taxon>CS clade</taxon>
        <taxon>Chlamydomonadales</taxon>
        <taxon>Chlamydomonadaceae</taxon>
        <taxon>Chlamydomonas</taxon>
    </lineage>
</organism>
<protein>
    <recommendedName>
        <fullName evidence="8">IBB domain-containing protein</fullName>
    </recommendedName>
</protein>
<comment type="similarity">
    <text evidence="1">Belongs to the importin alpha family.</text>
</comment>
<comment type="caution">
    <text evidence="6">The sequence shown here is derived from an EMBL/GenBank/DDBJ whole genome shotgun (WGS) entry which is preliminary data.</text>
</comment>
<keyword evidence="2" id="KW-0813">Transport</keyword>
<gene>
    <name evidence="6" type="ORF">CEUSTIGMA_g7538.t1</name>
</gene>
<dbReference type="Gene3D" id="1.25.10.10">
    <property type="entry name" value="Leucine-rich Repeat Variant"/>
    <property type="match status" value="1"/>
</dbReference>
<evidence type="ECO:0008006" key="8">
    <source>
        <dbReference type="Google" id="ProtNLM"/>
    </source>
</evidence>
<dbReference type="EMBL" id="BEGY01000048">
    <property type="protein sequence ID" value="GAX80100.1"/>
    <property type="molecule type" value="Genomic_DNA"/>
</dbReference>
<feature type="repeat" description="ARM" evidence="4">
    <location>
        <begin position="186"/>
        <end position="213"/>
    </location>
</feature>
<dbReference type="InterPro" id="IPR000225">
    <property type="entry name" value="Armadillo"/>
</dbReference>
<dbReference type="Proteomes" id="UP000232323">
    <property type="component" value="Unassembled WGS sequence"/>
</dbReference>
<evidence type="ECO:0000256" key="5">
    <source>
        <dbReference type="SAM" id="MobiDB-lite"/>
    </source>
</evidence>
<dbReference type="OrthoDB" id="7537227at2759"/>
<keyword evidence="7" id="KW-1185">Reference proteome</keyword>
<dbReference type="InterPro" id="IPR011989">
    <property type="entry name" value="ARM-like"/>
</dbReference>
<dbReference type="STRING" id="1157962.A0A250XBF6"/>
<proteinExistence type="inferred from homology"/>
<feature type="region of interest" description="Disordered" evidence="5">
    <location>
        <begin position="112"/>
        <end position="133"/>
    </location>
</feature>
<feature type="region of interest" description="Disordered" evidence="5">
    <location>
        <begin position="1"/>
        <end position="27"/>
    </location>
</feature>
<reference evidence="6 7" key="1">
    <citation type="submission" date="2017-08" db="EMBL/GenBank/DDBJ databases">
        <title>Acidophilic green algal genome provides insights into adaptation to an acidic environment.</title>
        <authorList>
            <person name="Hirooka S."/>
            <person name="Hirose Y."/>
            <person name="Kanesaki Y."/>
            <person name="Higuchi S."/>
            <person name="Fujiwara T."/>
            <person name="Onuma R."/>
            <person name="Era A."/>
            <person name="Ohbayashi R."/>
            <person name="Uzuka A."/>
            <person name="Nozaki H."/>
            <person name="Yoshikawa H."/>
            <person name="Miyagishima S.Y."/>
        </authorList>
    </citation>
    <scope>NUCLEOTIDE SEQUENCE [LARGE SCALE GENOMIC DNA]</scope>
    <source>
        <strain evidence="6 7">NIES-2499</strain>
    </source>
</reference>
<feature type="compositionally biased region" description="Basic and acidic residues" evidence="5">
    <location>
        <begin position="12"/>
        <end position="27"/>
    </location>
</feature>
<dbReference type="PANTHER" id="PTHR23316">
    <property type="entry name" value="IMPORTIN ALPHA"/>
    <property type="match status" value="1"/>
</dbReference>
<dbReference type="InterPro" id="IPR016024">
    <property type="entry name" value="ARM-type_fold"/>
</dbReference>
<evidence type="ECO:0000256" key="4">
    <source>
        <dbReference type="PROSITE-ProRule" id="PRU00259"/>
    </source>
</evidence>
<evidence type="ECO:0000313" key="6">
    <source>
        <dbReference type="EMBL" id="GAX80100.1"/>
    </source>
</evidence>
<dbReference type="GO" id="GO:0015031">
    <property type="term" value="P:protein transport"/>
    <property type="evidence" value="ECO:0007669"/>
    <property type="project" value="UniProtKB-KW"/>
</dbReference>
<evidence type="ECO:0000256" key="2">
    <source>
        <dbReference type="ARBA" id="ARBA00022448"/>
    </source>
</evidence>
<feature type="repeat" description="ARM" evidence="4">
    <location>
        <begin position="228"/>
        <end position="271"/>
    </location>
</feature>
<evidence type="ECO:0000256" key="1">
    <source>
        <dbReference type="ARBA" id="ARBA00010394"/>
    </source>
</evidence>
<dbReference type="AlphaFoldDB" id="A0A250XBF6"/>
<dbReference type="SUPFAM" id="SSF48371">
    <property type="entry name" value="ARM repeat"/>
    <property type="match status" value="1"/>
</dbReference>
<feature type="compositionally biased region" description="Polar residues" evidence="5">
    <location>
        <begin position="1"/>
        <end position="10"/>
    </location>
</feature>
<sequence>MGCGTSNVSGERQLEKKSSKRDRDEHARKLMKVESKLGSKKIVNSFVVATAKAKARKRDTYNVDHQDPAFAKASADGLFWPSDSLGIVKETFALPAENANVAEPDLLGVTTSGPSFKMARGGSSSTKKRQHMTDEELEAAEAQKEVDRFKENLYKDDEDSIMEAATYFRERLSVTNAPVSEIRMMGVVPRLIALLSRKSARIQHEAAWAITNICSADHQDCQDVVDQGAVPALVNVLSTSKDSDVLQQVIWALGNIAADSRDMQQAIFDDGVLDPVLQCMQGRHTIHAPHAPHAPSTSSPGQQPDSNDEEPVDNQTAVTRQAAWLLSNMCRPRPPDNSVYRALSVFETLLGAIKDSEALTHLCWTLAYISNSEEGLEKLASNQFILKQLLQWLRLVLVILPRFKLFNDRQ</sequence>
<evidence type="ECO:0000256" key="3">
    <source>
        <dbReference type="ARBA" id="ARBA00022927"/>
    </source>
</evidence>
<accession>A0A250XBF6</accession>
<dbReference type="PROSITE" id="PS50176">
    <property type="entry name" value="ARM_REPEAT"/>
    <property type="match status" value="2"/>
</dbReference>
<keyword evidence="3" id="KW-0653">Protein transport</keyword>
<evidence type="ECO:0000313" key="7">
    <source>
        <dbReference type="Proteomes" id="UP000232323"/>
    </source>
</evidence>